<accession>A0ACC0V0I0</accession>
<protein>
    <submittedName>
        <fullName evidence="1">Uncharacterized protein</fullName>
    </submittedName>
</protein>
<name>A0ACC0V0I0_9HYPO</name>
<comment type="caution">
    <text evidence="1">The sequence shown here is derived from an EMBL/GenBank/DDBJ whole genome shotgun (WGS) entry which is preliminary data.</text>
</comment>
<organism evidence="1 2">
    <name type="scientific">Trichothecium roseum</name>
    <dbReference type="NCBI Taxonomy" id="47278"/>
    <lineage>
        <taxon>Eukaryota</taxon>
        <taxon>Fungi</taxon>
        <taxon>Dikarya</taxon>
        <taxon>Ascomycota</taxon>
        <taxon>Pezizomycotina</taxon>
        <taxon>Sordariomycetes</taxon>
        <taxon>Hypocreomycetidae</taxon>
        <taxon>Hypocreales</taxon>
        <taxon>Hypocreales incertae sedis</taxon>
        <taxon>Trichothecium</taxon>
    </lineage>
</organism>
<sequence length="622" mass="67806">MAAEKEDGPLQPVDNHDSSTAPSSASPSDSDGGGHHHQPPQSEKRASVAPPAVAANAATRPPKSGIVGALSRLGDLPEWSFRGEKLQGRVLNYSIGFIASCGFLMFGYDQGVLSSLLTLDDFQRQIPLMAPREQSNDICWLDNPDNTIPDPDACTGSPNTQAACVAIYQIGCFLGAVVVLFYGESWGRKSSTFWGSLIMILGTVMQAATMDYGLLTFGRLFGGVGNGIVTATIPTWQSECARAEQRGMLITLSGALISGGIAIAYFVDYGFYFLEGSIRWRFPIAFQSFFTVVVMIGLLYLPDSPRWLAMKGRMEESQEVTARLLGKPIDDEEVVSEVKAITEALDAQSKGGKFKYSELFTNGPSQNLRRTLLGIAAQFFQQICGINLITYYLTFVLENSLGMGPSQARLISAFNGLEYFLASLVALPLIERSGRRKLMLFGAFGMMTSMAVLAGTVSTGAVAANGAPILENRFGYTAVAFLFLFNTFFAIGWLGMTWLYPAEITNLRIRIQANALSTCSNWLSNFLIVMITPPAFANLGWKTYLMFAVFNAAILPCVYFFFPEPKGRSLEELDVIFASAHVDKVNPVKRAKEMRHIEGHELEGELDKYFGAAAVEHSESAS</sequence>
<keyword evidence="2" id="KW-1185">Reference proteome</keyword>
<gene>
    <name evidence="1" type="ORF">N3K66_006252</name>
</gene>
<proteinExistence type="predicted"/>
<reference evidence="1" key="1">
    <citation type="submission" date="2022-10" db="EMBL/GenBank/DDBJ databases">
        <title>Complete Genome of Trichothecium roseum strain YXFP-22015, a Plant Pathogen Isolated from Citrus.</title>
        <authorList>
            <person name="Wang Y."/>
            <person name="Zhu L."/>
        </authorList>
    </citation>
    <scope>NUCLEOTIDE SEQUENCE</scope>
    <source>
        <strain evidence="1">YXFP-22015</strain>
    </source>
</reference>
<evidence type="ECO:0000313" key="2">
    <source>
        <dbReference type="Proteomes" id="UP001163324"/>
    </source>
</evidence>
<evidence type="ECO:0000313" key="1">
    <source>
        <dbReference type="EMBL" id="KAI9899791.1"/>
    </source>
</evidence>
<dbReference type="EMBL" id="CM047944">
    <property type="protein sequence ID" value="KAI9899791.1"/>
    <property type="molecule type" value="Genomic_DNA"/>
</dbReference>
<dbReference type="Proteomes" id="UP001163324">
    <property type="component" value="Chromosome 5"/>
</dbReference>